<feature type="region of interest" description="Disordered" evidence="7">
    <location>
        <begin position="246"/>
        <end position="337"/>
    </location>
</feature>
<evidence type="ECO:0000256" key="3">
    <source>
        <dbReference type="ARBA" id="ARBA00023015"/>
    </source>
</evidence>
<dbReference type="GO" id="GO:0017025">
    <property type="term" value="F:TBP-class protein binding"/>
    <property type="evidence" value="ECO:0007669"/>
    <property type="project" value="TreeGrafter"/>
</dbReference>
<sequence>MSSNSNTPVNRNVNQYVFNEDIKVTFATQQITLSNKFLETVTTKIKQMKIQISQEQDAEKKQQLMVKCQNIENMLQSCLAEYKRKLAEYKAAQQNTQNETSENKNPPPSNGNGKNDSNSQGNQKPVGISLKTYLTDEQKVHYVNINTQFQNKSNQLAQAFEQNKKQLESVLERLKNVIPETEKEEYEELLQKKLKCEQAGKSFQHAYKSLEAQIQDIKKRFYIKASETNPTLKKAMMMLPQIQAANAQKNGNSNSSNQSNASQAQPDVKSTPVTKVDTTPKTQTPTNAAKNAPASKPTPQAKAVAKANVAPTSGQTQGILKPTISESTLLTDAPKSVKPVEIPKTNYQKDPTQPTIFGGYLGSNPILSQPLNRVLGVNDDINATTQPPPTTTHRKNVYIPTPQDHVLTKRKLRDLLKQYNGPSANIDGDVEELLLDLSDNFITQVVKFGGKVAKLRKSENLEVKDIKFALKKGFDLDL</sequence>
<feature type="compositionally biased region" description="Polar residues" evidence="7">
    <location>
        <begin position="310"/>
        <end position="330"/>
    </location>
</feature>
<dbReference type="Proteomes" id="UP000183365">
    <property type="component" value="Unassembled WGS sequence"/>
</dbReference>
<feature type="compositionally biased region" description="Low complexity" evidence="7">
    <location>
        <begin position="110"/>
        <end position="123"/>
    </location>
</feature>
<evidence type="ECO:0000256" key="5">
    <source>
        <dbReference type="ARBA" id="ARBA00023242"/>
    </source>
</evidence>
<keyword evidence="10" id="KW-1185">Reference proteome</keyword>
<evidence type="ECO:0000256" key="1">
    <source>
        <dbReference type="ARBA" id="ARBA00004123"/>
    </source>
</evidence>
<evidence type="ECO:0000313" key="9">
    <source>
        <dbReference type="EMBL" id="SGZ40200.1"/>
    </source>
</evidence>
<feature type="compositionally biased region" description="Low complexity" evidence="7">
    <location>
        <begin position="246"/>
        <end position="286"/>
    </location>
</feature>
<dbReference type="PANTHER" id="PTHR12264:SF21">
    <property type="entry name" value="TRANSCRIPTION INITIATION FACTOR TFIID SUBUNIT 12"/>
    <property type="match status" value="1"/>
</dbReference>
<dbReference type="GO" id="GO:0046982">
    <property type="term" value="F:protein heterodimerization activity"/>
    <property type="evidence" value="ECO:0007669"/>
    <property type="project" value="InterPro"/>
</dbReference>
<keyword evidence="4" id="KW-0804">Transcription</keyword>
<dbReference type="OrthoDB" id="3972627at2759"/>
<dbReference type="VEuPathDB" id="FungiDB:HGUI_02400"/>
<comment type="similarity">
    <text evidence="2">Belongs to the TAF12 family.</text>
</comment>
<keyword evidence="6" id="KW-0175">Coiled coil</keyword>
<evidence type="ECO:0000256" key="2">
    <source>
        <dbReference type="ARBA" id="ARBA00007530"/>
    </source>
</evidence>
<dbReference type="GO" id="GO:0000124">
    <property type="term" value="C:SAGA complex"/>
    <property type="evidence" value="ECO:0007669"/>
    <property type="project" value="InterPro"/>
</dbReference>
<dbReference type="GO" id="GO:0003677">
    <property type="term" value="F:DNA binding"/>
    <property type="evidence" value="ECO:0007669"/>
    <property type="project" value="TreeGrafter"/>
</dbReference>
<evidence type="ECO:0000256" key="4">
    <source>
        <dbReference type="ARBA" id="ARBA00023163"/>
    </source>
</evidence>
<keyword evidence="5" id="KW-0539">Nucleus</keyword>
<dbReference type="InterPro" id="IPR009072">
    <property type="entry name" value="Histone-fold"/>
</dbReference>
<dbReference type="CDD" id="cd07981">
    <property type="entry name" value="HFD_TAF12"/>
    <property type="match status" value="1"/>
</dbReference>
<dbReference type="Pfam" id="PF03847">
    <property type="entry name" value="TFIID_20kDa"/>
    <property type="match status" value="1"/>
</dbReference>
<feature type="region of interest" description="Disordered" evidence="7">
    <location>
        <begin position="92"/>
        <end position="125"/>
    </location>
</feature>
<dbReference type="SUPFAM" id="SSF47113">
    <property type="entry name" value="Histone-fold"/>
    <property type="match status" value="1"/>
</dbReference>
<dbReference type="Gene3D" id="1.10.20.10">
    <property type="entry name" value="Histone, subunit A"/>
    <property type="match status" value="1"/>
</dbReference>
<feature type="domain" description="Transcription initiation factor TFIID subunit 12" evidence="8">
    <location>
        <begin position="408"/>
        <end position="475"/>
    </location>
</feature>
<gene>
    <name evidence="9" type="ORF">HGUI_02400</name>
</gene>
<comment type="subcellular location">
    <subcellularLocation>
        <location evidence="1">Nucleus</location>
    </subcellularLocation>
</comment>
<evidence type="ECO:0000256" key="6">
    <source>
        <dbReference type="SAM" id="Coils"/>
    </source>
</evidence>
<dbReference type="GO" id="GO:0005669">
    <property type="term" value="C:transcription factor TFIID complex"/>
    <property type="evidence" value="ECO:0007669"/>
    <property type="project" value="InterPro"/>
</dbReference>
<evidence type="ECO:0000256" key="7">
    <source>
        <dbReference type="SAM" id="MobiDB-lite"/>
    </source>
</evidence>
<feature type="coiled-coil region" evidence="6">
    <location>
        <begin position="157"/>
        <end position="184"/>
    </location>
</feature>
<evidence type="ECO:0000259" key="8">
    <source>
        <dbReference type="Pfam" id="PF03847"/>
    </source>
</evidence>
<evidence type="ECO:0000313" key="10">
    <source>
        <dbReference type="Proteomes" id="UP000183365"/>
    </source>
</evidence>
<accession>A0A1L0B1A0</accession>
<dbReference type="PANTHER" id="PTHR12264">
    <property type="entry name" value="TRANSCRIPTION INITIATION FACTOR TFIID SUBUNIT 12"/>
    <property type="match status" value="1"/>
</dbReference>
<reference evidence="10" key="1">
    <citation type="submission" date="2016-11" db="EMBL/GenBank/DDBJ databases">
        <authorList>
            <person name="Guldener U."/>
        </authorList>
    </citation>
    <scope>NUCLEOTIDE SEQUENCE [LARGE SCALE GENOMIC DNA]</scope>
</reference>
<keyword evidence="3" id="KW-0805">Transcription regulation</keyword>
<proteinExistence type="inferred from homology"/>
<name>A0A1L0B1A0_9ASCO</name>
<protein>
    <recommendedName>
        <fullName evidence="8">Transcription initiation factor TFIID subunit 12 domain-containing protein</fullName>
    </recommendedName>
</protein>
<dbReference type="InterPro" id="IPR037794">
    <property type="entry name" value="TAF12"/>
</dbReference>
<dbReference type="EMBL" id="FQNF01000042">
    <property type="protein sequence ID" value="SGZ40200.1"/>
    <property type="molecule type" value="Genomic_DNA"/>
</dbReference>
<dbReference type="AlphaFoldDB" id="A0A1L0B1A0"/>
<organism evidence="9 10">
    <name type="scientific">Hanseniaspora guilliermondii</name>
    <dbReference type="NCBI Taxonomy" id="56406"/>
    <lineage>
        <taxon>Eukaryota</taxon>
        <taxon>Fungi</taxon>
        <taxon>Dikarya</taxon>
        <taxon>Ascomycota</taxon>
        <taxon>Saccharomycotina</taxon>
        <taxon>Saccharomycetes</taxon>
        <taxon>Saccharomycodales</taxon>
        <taxon>Saccharomycodaceae</taxon>
        <taxon>Hanseniaspora</taxon>
    </lineage>
</organism>
<dbReference type="InterPro" id="IPR003228">
    <property type="entry name" value="TFIID_TAF12_dom"/>
</dbReference>
<dbReference type="GO" id="GO:0051123">
    <property type="term" value="P:RNA polymerase II preinitiation complex assembly"/>
    <property type="evidence" value="ECO:0007669"/>
    <property type="project" value="TreeGrafter"/>
</dbReference>